<dbReference type="AlphaFoldDB" id="A0A9E8MWG5"/>
<dbReference type="KEGG" id="lnu:N7U66_02720"/>
<protein>
    <submittedName>
        <fullName evidence="1">Uncharacterized protein</fullName>
    </submittedName>
</protein>
<dbReference type="RefSeq" id="WP_267677218.1">
    <property type="nucleotide sequence ID" value="NZ_CP113088.1"/>
</dbReference>
<organism evidence="1 2">
    <name type="scientific">Lacinutrix neustonica</name>
    <dbReference type="NCBI Taxonomy" id="2980107"/>
    <lineage>
        <taxon>Bacteria</taxon>
        <taxon>Pseudomonadati</taxon>
        <taxon>Bacteroidota</taxon>
        <taxon>Flavobacteriia</taxon>
        <taxon>Flavobacteriales</taxon>
        <taxon>Flavobacteriaceae</taxon>
        <taxon>Lacinutrix</taxon>
    </lineage>
</organism>
<keyword evidence="2" id="KW-1185">Reference proteome</keyword>
<dbReference type="Proteomes" id="UP001164705">
    <property type="component" value="Chromosome"/>
</dbReference>
<accession>A0A9E8MWG5</accession>
<gene>
    <name evidence="1" type="ORF">N7U66_02720</name>
</gene>
<evidence type="ECO:0000313" key="1">
    <source>
        <dbReference type="EMBL" id="WAC02621.1"/>
    </source>
</evidence>
<name>A0A9E8MWG5_9FLAO</name>
<dbReference type="EMBL" id="CP113088">
    <property type="protein sequence ID" value="WAC02621.1"/>
    <property type="molecule type" value="Genomic_DNA"/>
</dbReference>
<reference evidence="1" key="1">
    <citation type="submission" date="2022-11" db="EMBL/GenBank/DDBJ databases">
        <title>Lacinutrix neustonica HL-RS19T sp. nov., isolated from the surface microlayer sample of brackish Lake Shihwa.</title>
        <authorList>
            <person name="Choi J.Y."/>
            <person name="Hwang C.Y."/>
        </authorList>
    </citation>
    <scope>NUCLEOTIDE SEQUENCE</scope>
    <source>
        <strain evidence="1">HL-RS19</strain>
    </source>
</reference>
<evidence type="ECO:0000313" key="2">
    <source>
        <dbReference type="Proteomes" id="UP001164705"/>
    </source>
</evidence>
<sequence>MKTIESNLKPGILEAHHFEIGDLYFFENIVISEIHEGKHLCLDTAIDYLKAISKFYGHKKPFGYISNRINSFSIEALEFPDFISMLKNLKAFSTITYKTIDDRTADLERQFCPIPYSKSNSLYDGFININKKILNE</sequence>
<proteinExistence type="predicted"/>